<accession>A0A3M7R004</accession>
<dbReference type="Proteomes" id="UP000276133">
    <property type="component" value="Unassembled WGS sequence"/>
</dbReference>
<gene>
    <name evidence="1" type="ORF">BpHYR1_011534</name>
</gene>
<reference evidence="1 2" key="1">
    <citation type="journal article" date="2018" name="Sci. Rep.">
        <title>Genomic signatures of local adaptation to the degree of environmental predictability in rotifers.</title>
        <authorList>
            <person name="Franch-Gras L."/>
            <person name="Hahn C."/>
            <person name="Garcia-Roger E.M."/>
            <person name="Carmona M.J."/>
            <person name="Serra M."/>
            <person name="Gomez A."/>
        </authorList>
    </citation>
    <scope>NUCLEOTIDE SEQUENCE [LARGE SCALE GENOMIC DNA]</scope>
    <source>
        <strain evidence="1">HYR1</strain>
    </source>
</reference>
<dbReference type="EMBL" id="REGN01004671">
    <property type="protein sequence ID" value="RNA16608.1"/>
    <property type="molecule type" value="Genomic_DNA"/>
</dbReference>
<dbReference type="InterPro" id="IPR027932">
    <property type="entry name" value="DUF4606"/>
</dbReference>
<dbReference type="AlphaFoldDB" id="A0A3M7R004"/>
<sequence>METEREKIPKKCLESFLRKIKIDSEKTEPYVHQKQARRLIRRIKDNECYDYGITEEKPKIVINEEIINKLKLKNFVDEFKSDQLEKIDQLGIEILNEKMTMGDSKEFYYRKKIDRIKSRTTEARIDGHIAKYCDSINLIGHLARTLPKPTDPPQEIWDKLLKPINELENLKK</sequence>
<comment type="caution">
    <text evidence="1">The sequence shown here is derived from an EMBL/GenBank/DDBJ whole genome shotgun (WGS) entry which is preliminary data.</text>
</comment>
<proteinExistence type="predicted"/>
<keyword evidence="2" id="KW-1185">Reference proteome</keyword>
<dbReference type="OrthoDB" id="9976953at2759"/>
<name>A0A3M7R004_BRAPC</name>
<evidence type="ECO:0000313" key="1">
    <source>
        <dbReference type="EMBL" id="RNA16608.1"/>
    </source>
</evidence>
<protein>
    <submittedName>
        <fullName evidence="1">Uncharacterized protein</fullName>
    </submittedName>
</protein>
<evidence type="ECO:0000313" key="2">
    <source>
        <dbReference type="Proteomes" id="UP000276133"/>
    </source>
</evidence>
<dbReference type="Pfam" id="PF15379">
    <property type="entry name" value="DUF4606"/>
    <property type="match status" value="1"/>
</dbReference>
<organism evidence="1 2">
    <name type="scientific">Brachionus plicatilis</name>
    <name type="common">Marine rotifer</name>
    <name type="synonym">Brachionus muelleri</name>
    <dbReference type="NCBI Taxonomy" id="10195"/>
    <lineage>
        <taxon>Eukaryota</taxon>
        <taxon>Metazoa</taxon>
        <taxon>Spiralia</taxon>
        <taxon>Gnathifera</taxon>
        <taxon>Rotifera</taxon>
        <taxon>Eurotatoria</taxon>
        <taxon>Monogononta</taxon>
        <taxon>Pseudotrocha</taxon>
        <taxon>Ploima</taxon>
        <taxon>Brachionidae</taxon>
        <taxon>Brachionus</taxon>
    </lineage>
</organism>